<keyword evidence="1" id="KW-0472">Membrane</keyword>
<proteinExistence type="predicted"/>
<evidence type="ECO:0000313" key="2">
    <source>
        <dbReference type="EMBL" id="KEH21591.1"/>
    </source>
</evidence>
<gene>
    <name evidence="2" type="ordered locus">MTR_7g007960</name>
</gene>
<protein>
    <submittedName>
        <fullName evidence="2">Transmembrane protein, putative</fullName>
    </submittedName>
</protein>
<dbReference type="Proteomes" id="UP000002051">
    <property type="component" value="Unassembled WGS sequence"/>
</dbReference>
<name>A0A072TWK4_MEDTR</name>
<keyword evidence="1" id="KW-1133">Transmembrane helix</keyword>
<accession>A0A072TWK4</accession>
<keyword evidence="4" id="KW-1185">Reference proteome</keyword>
<reference evidence="2 4" key="2">
    <citation type="journal article" date="2014" name="BMC Genomics">
        <title>An improved genome release (version Mt4.0) for the model legume Medicago truncatula.</title>
        <authorList>
            <person name="Tang H."/>
            <person name="Krishnakumar V."/>
            <person name="Bidwell S."/>
            <person name="Rosen B."/>
            <person name="Chan A."/>
            <person name="Zhou S."/>
            <person name="Gentzbittel L."/>
            <person name="Childs K.L."/>
            <person name="Yandell M."/>
            <person name="Gundlach H."/>
            <person name="Mayer K.F."/>
            <person name="Schwartz D.C."/>
            <person name="Town C.D."/>
        </authorList>
    </citation>
    <scope>GENOME REANNOTATION</scope>
    <source>
        <strain evidence="2">A17</strain>
        <strain evidence="3 4">cv. Jemalong A17</strain>
    </source>
</reference>
<dbReference type="EnsemblPlants" id="KEH21591">
    <property type="protein sequence ID" value="KEH21591"/>
    <property type="gene ID" value="MTR_7g007960"/>
</dbReference>
<evidence type="ECO:0000313" key="3">
    <source>
        <dbReference type="EnsemblPlants" id="KEH21591"/>
    </source>
</evidence>
<dbReference type="EMBL" id="CM001223">
    <property type="protein sequence ID" value="KEH21591.1"/>
    <property type="molecule type" value="Genomic_DNA"/>
</dbReference>
<dbReference type="HOGENOM" id="CLU_2691520_0_0_1"/>
<evidence type="ECO:0000256" key="1">
    <source>
        <dbReference type="SAM" id="Phobius"/>
    </source>
</evidence>
<dbReference type="AlphaFoldDB" id="A0A072TWK4"/>
<evidence type="ECO:0000313" key="4">
    <source>
        <dbReference type="Proteomes" id="UP000002051"/>
    </source>
</evidence>
<sequence length="74" mass="8395">MAVNVVKHADDRGYLCYSLLCFSSSTNASIILLVINQKVDKLYYLESDSDFHSEDDRTCQSLLMLTCRSDVLLL</sequence>
<reference evidence="2 4" key="1">
    <citation type="journal article" date="2011" name="Nature">
        <title>The Medicago genome provides insight into the evolution of rhizobial symbioses.</title>
        <authorList>
            <person name="Young N.D."/>
            <person name="Debelle F."/>
            <person name="Oldroyd G.E."/>
            <person name="Geurts R."/>
            <person name="Cannon S.B."/>
            <person name="Udvardi M.K."/>
            <person name="Benedito V.A."/>
            <person name="Mayer K.F."/>
            <person name="Gouzy J."/>
            <person name="Schoof H."/>
            <person name="Van de Peer Y."/>
            <person name="Proost S."/>
            <person name="Cook D.R."/>
            <person name="Meyers B.C."/>
            <person name="Spannagl M."/>
            <person name="Cheung F."/>
            <person name="De Mita S."/>
            <person name="Krishnakumar V."/>
            <person name="Gundlach H."/>
            <person name="Zhou S."/>
            <person name="Mudge J."/>
            <person name="Bharti A.K."/>
            <person name="Murray J.D."/>
            <person name="Naoumkina M.A."/>
            <person name="Rosen B."/>
            <person name="Silverstein K.A."/>
            <person name="Tang H."/>
            <person name="Rombauts S."/>
            <person name="Zhao P.X."/>
            <person name="Zhou P."/>
            <person name="Barbe V."/>
            <person name="Bardou P."/>
            <person name="Bechner M."/>
            <person name="Bellec A."/>
            <person name="Berger A."/>
            <person name="Berges H."/>
            <person name="Bidwell S."/>
            <person name="Bisseling T."/>
            <person name="Choisne N."/>
            <person name="Couloux A."/>
            <person name="Denny R."/>
            <person name="Deshpande S."/>
            <person name="Dai X."/>
            <person name="Doyle J.J."/>
            <person name="Dudez A.M."/>
            <person name="Farmer A.D."/>
            <person name="Fouteau S."/>
            <person name="Franken C."/>
            <person name="Gibelin C."/>
            <person name="Gish J."/>
            <person name="Goldstein S."/>
            <person name="Gonzalez A.J."/>
            <person name="Green P.J."/>
            <person name="Hallab A."/>
            <person name="Hartog M."/>
            <person name="Hua A."/>
            <person name="Humphray S.J."/>
            <person name="Jeong D.H."/>
            <person name="Jing Y."/>
            <person name="Jocker A."/>
            <person name="Kenton S.M."/>
            <person name="Kim D.J."/>
            <person name="Klee K."/>
            <person name="Lai H."/>
            <person name="Lang C."/>
            <person name="Lin S."/>
            <person name="Macmil S.L."/>
            <person name="Magdelenat G."/>
            <person name="Matthews L."/>
            <person name="McCorrison J."/>
            <person name="Monaghan E.L."/>
            <person name="Mun J.H."/>
            <person name="Najar F.Z."/>
            <person name="Nicholson C."/>
            <person name="Noirot C."/>
            <person name="O'Bleness M."/>
            <person name="Paule C.R."/>
            <person name="Poulain J."/>
            <person name="Prion F."/>
            <person name="Qin B."/>
            <person name="Qu C."/>
            <person name="Retzel E.F."/>
            <person name="Riddle C."/>
            <person name="Sallet E."/>
            <person name="Samain S."/>
            <person name="Samson N."/>
            <person name="Sanders I."/>
            <person name="Saurat O."/>
            <person name="Scarpelli C."/>
            <person name="Schiex T."/>
            <person name="Segurens B."/>
            <person name="Severin A.J."/>
            <person name="Sherrier D.J."/>
            <person name="Shi R."/>
            <person name="Sims S."/>
            <person name="Singer S.R."/>
            <person name="Sinharoy S."/>
            <person name="Sterck L."/>
            <person name="Viollet A."/>
            <person name="Wang B.B."/>
            <person name="Wang K."/>
            <person name="Wang M."/>
            <person name="Wang X."/>
            <person name="Warfsmann J."/>
            <person name="Weissenbach J."/>
            <person name="White D.D."/>
            <person name="White J.D."/>
            <person name="Wiley G.B."/>
            <person name="Wincker P."/>
            <person name="Xing Y."/>
            <person name="Yang L."/>
            <person name="Yao Z."/>
            <person name="Ying F."/>
            <person name="Zhai J."/>
            <person name="Zhou L."/>
            <person name="Zuber A."/>
            <person name="Denarie J."/>
            <person name="Dixon R.A."/>
            <person name="May G.D."/>
            <person name="Schwartz D.C."/>
            <person name="Rogers J."/>
            <person name="Quetier F."/>
            <person name="Town C.D."/>
            <person name="Roe B.A."/>
        </authorList>
    </citation>
    <scope>NUCLEOTIDE SEQUENCE [LARGE SCALE GENOMIC DNA]</scope>
    <source>
        <strain evidence="2">A17</strain>
        <strain evidence="3 4">cv. Jemalong A17</strain>
    </source>
</reference>
<keyword evidence="1 2" id="KW-0812">Transmembrane</keyword>
<organism evidence="2 4">
    <name type="scientific">Medicago truncatula</name>
    <name type="common">Barrel medic</name>
    <name type="synonym">Medicago tribuloides</name>
    <dbReference type="NCBI Taxonomy" id="3880"/>
    <lineage>
        <taxon>Eukaryota</taxon>
        <taxon>Viridiplantae</taxon>
        <taxon>Streptophyta</taxon>
        <taxon>Embryophyta</taxon>
        <taxon>Tracheophyta</taxon>
        <taxon>Spermatophyta</taxon>
        <taxon>Magnoliopsida</taxon>
        <taxon>eudicotyledons</taxon>
        <taxon>Gunneridae</taxon>
        <taxon>Pentapetalae</taxon>
        <taxon>rosids</taxon>
        <taxon>fabids</taxon>
        <taxon>Fabales</taxon>
        <taxon>Fabaceae</taxon>
        <taxon>Papilionoideae</taxon>
        <taxon>50 kb inversion clade</taxon>
        <taxon>NPAAA clade</taxon>
        <taxon>Hologalegina</taxon>
        <taxon>IRL clade</taxon>
        <taxon>Trifolieae</taxon>
        <taxon>Medicago</taxon>
    </lineage>
</organism>
<reference evidence="3" key="3">
    <citation type="submission" date="2015-04" db="UniProtKB">
        <authorList>
            <consortium name="EnsemblPlants"/>
        </authorList>
    </citation>
    <scope>IDENTIFICATION</scope>
    <source>
        <strain evidence="3">cv. Jemalong A17</strain>
    </source>
</reference>
<feature type="transmembrane region" description="Helical" evidence="1">
    <location>
        <begin position="12"/>
        <end position="35"/>
    </location>
</feature>